<evidence type="ECO:0000313" key="3">
    <source>
        <dbReference type="Proteomes" id="UP001165121"/>
    </source>
</evidence>
<dbReference type="Proteomes" id="UP001165121">
    <property type="component" value="Unassembled WGS sequence"/>
</dbReference>
<keyword evidence="1" id="KW-0175">Coiled coil</keyword>
<evidence type="ECO:0000313" key="2">
    <source>
        <dbReference type="EMBL" id="GMF57548.1"/>
    </source>
</evidence>
<name>A0A9W6Y6M8_9STRA</name>
<keyword evidence="3" id="KW-1185">Reference proteome</keyword>
<gene>
    <name evidence="2" type="ORF">Pfra01_002457600</name>
</gene>
<feature type="coiled-coil region" evidence="1">
    <location>
        <begin position="101"/>
        <end position="128"/>
    </location>
</feature>
<comment type="caution">
    <text evidence="2">The sequence shown here is derived from an EMBL/GenBank/DDBJ whole genome shotgun (WGS) entry which is preliminary data.</text>
</comment>
<dbReference type="AlphaFoldDB" id="A0A9W6Y6M8"/>
<protein>
    <submittedName>
        <fullName evidence="2">Unnamed protein product</fullName>
    </submittedName>
</protein>
<dbReference type="PANTHER" id="PTHR35796">
    <property type="entry name" value="HYPOTHETICAL CYTOSOLIC PROTEIN"/>
    <property type="match status" value="1"/>
</dbReference>
<reference evidence="2" key="1">
    <citation type="submission" date="2023-04" db="EMBL/GenBank/DDBJ databases">
        <title>Phytophthora fragariaefolia NBRC 109709.</title>
        <authorList>
            <person name="Ichikawa N."/>
            <person name="Sato H."/>
            <person name="Tonouchi N."/>
        </authorList>
    </citation>
    <scope>NUCLEOTIDE SEQUENCE</scope>
    <source>
        <strain evidence="2">NBRC 109709</strain>
    </source>
</reference>
<proteinExistence type="predicted"/>
<dbReference type="OrthoDB" id="129281at2759"/>
<dbReference type="PANTHER" id="PTHR35796:SF3">
    <property type="entry name" value="BHLH DOMAIN-CONTAINING PROTEIN"/>
    <property type="match status" value="1"/>
</dbReference>
<evidence type="ECO:0000256" key="1">
    <source>
        <dbReference type="SAM" id="Coils"/>
    </source>
</evidence>
<organism evidence="2 3">
    <name type="scientific">Phytophthora fragariaefolia</name>
    <dbReference type="NCBI Taxonomy" id="1490495"/>
    <lineage>
        <taxon>Eukaryota</taxon>
        <taxon>Sar</taxon>
        <taxon>Stramenopiles</taxon>
        <taxon>Oomycota</taxon>
        <taxon>Peronosporomycetes</taxon>
        <taxon>Peronosporales</taxon>
        <taxon>Peronosporaceae</taxon>
        <taxon>Phytophthora</taxon>
    </lineage>
</organism>
<dbReference type="EMBL" id="BSXT01004368">
    <property type="protein sequence ID" value="GMF57548.1"/>
    <property type="molecule type" value="Genomic_DNA"/>
</dbReference>
<sequence length="463" mass="52308">MNSSTGDDALITIAESVIGLHKMQHRPLHSQSLMLVIILDSQLTPLWAGRANHKRSQLFLKAHDNALCLVRCVIFELVPTMTNPSSLLPKTKHKNPSKKRVRREKVELDSLRIELRKLHTELVQLQALGMGSRGVFGEQCGVGATGMASKTDSTMQNYRLIAPRENRKRYVWQELAERQLKEKLRVLNRNRELREQLQAQYDLGRQLIALLHRQPNPKVSSTPLPIFVKDDDGVVKKHLSRAEDALAEITRVLQGPAYRDPTACFVDAHLKTSPCSNAFVMESNMTLPFAVHVTANAIWKVMGTDKLKNKCYKHRVVYKSKSVLSQAFAIHFITDAIDADFECKYTIRRFDGDGRVVVVWVSELDPIRINTEQYHNIRCHQIGWIELSNPEVVGVDITLARSYSSLTVDVDNDDAREKEPQKTALLDLALAAHEKVEAICSSLVQKELVEEDCEVHGLTSETA</sequence>
<accession>A0A9W6Y6M8</accession>